<reference evidence="1" key="1">
    <citation type="journal article" date="2021" name="Mol. Plant Microbe Interact.">
        <title>Complete Genome Sequence of the Plant-Pathogenic Fungus Colletotrichum lupini.</title>
        <authorList>
            <person name="Baroncelli R."/>
            <person name="Pensec F."/>
            <person name="Da Lio D."/>
            <person name="Boufleur T."/>
            <person name="Vicente I."/>
            <person name="Sarrocco S."/>
            <person name="Picot A."/>
            <person name="Baraldi E."/>
            <person name="Sukno S."/>
            <person name="Thon M."/>
            <person name="Le Floch G."/>
        </authorList>
    </citation>
    <scope>NUCLEOTIDE SEQUENCE</scope>
    <source>
        <strain evidence="1">IMI 504893</strain>
    </source>
</reference>
<accession>A0A9Q8SR84</accession>
<name>A0A9Q8SR84_9PEZI</name>
<dbReference type="Proteomes" id="UP000830671">
    <property type="component" value="Chromosome 4"/>
</dbReference>
<dbReference type="EMBL" id="CP019476">
    <property type="protein sequence ID" value="UQC81768.1"/>
    <property type="molecule type" value="Genomic_DNA"/>
</dbReference>
<dbReference type="GeneID" id="73341259"/>
<evidence type="ECO:0000313" key="1">
    <source>
        <dbReference type="EMBL" id="UQC81768.1"/>
    </source>
</evidence>
<gene>
    <name evidence="1" type="ORF">CLUP02_07254</name>
</gene>
<evidence type="ECO:0000313" key="2">
    <source>
        <dbReference type="Proteomes" id="UP000830671"/>
    </source>
</evidence>
<sequence length="219" mass="23875">MGTELTYSSICIQSGLIPKAIETGKHCTNILSEVGHFLQARIKAIVVSLNATGRNLLPRGLAEIQQRFCTVRHPGHHISLRLSSSKLTLGIGSSANGALAGDSPSPFHSQFNANRCTESSNMAFRQKVEATIKSFFEAYTDGEKHNDASIINREVSPDCTRQLLPRSMTKAFGIPGDFILDNAAYQTQFAKDCRIGSPIRPRHTADCAGANWGPYLRLS</sequence>
<dbReference type="KEGG" id="clup:CLUP02_07254"/>
<dbReference type="AlphaFoldDB" id="A0A9Q8SR84"/>
<organism evidence="1 2">
    <name type="scientific">Colletotrichum lupini</name>
    <dbReference type="NCBI Taxonomy" id="145971"/>
    <lineage>
        <taxon>Eukaryota</taxon>
        <taxon>Fungi</taxon>
        <taxon>Dikarya</taxon>
        <taxon>Ascomycota</taxon>
        <taxon>Pezizomycotina</taxon>
        <taxon>Sordariomycetes</taxon>
        <taxon>Hypocreomycetidae</taxon>
        <taxon>Glomerellales</taxon>
        <taxon>Glomerellaceae</taxon>
        <taxon>Colletotrichum</taxon>
        <taxon>Colletotrichum acutatum species complex</taxon>
    </lineage>
</organism>
<keyword evidence="2" id="KW-1185">Reference proteome</keyword>
<proteinExistence type="predicted"/>
<protein>
    <submittedName>
        <fullName evidence="1">Uncharacterized protein</fullName>
    </submittedName>
</protein>
<dbReference type="RefSeq" id="XP_049143392.1">
    <property type="nucleotide sequence ID" value="XM_049286249.1"/>
</dbReference>